<feature type="compositionally biased region" description="Low complexity" evidence="1">
    <location>
        <begin position="164"/>
        <end position="174"/>
    </location>
</feature>
<organism evidence="3 4">
    <name type="scientific">Xyrichtys novacula</name>
    <name type="common">Pearly razorfish</name>
    <name type="synonym">Hemipteronotus novacula</name>
    <dbReference type="NCBI Taxonomy" id="13765"/>
    <lineage>
        <taxon>Eukaryota</taxon>
        <taxon>Metazoa</taxon>
        <taxon>Chordata</taxon>
        <taxon>Craniata</taxon>
        <taxon>Vertebrata</taxon>
        <taxon>Euteleostomi</taxon>
        <taxon>Actinopterygii</taxon>
        <taxon>Neopterygii</taxon>
        <taxon>Teleostei</taxon>
        <taxon>Neoteleostei</taxon>
        <taxon>Acanthomorphata</taxon>
        <taxon>Eupercaria</taxon>
        <taxon>Labriformes</taxon>
        <taxon>Labridae</taxon>
        <taxon>Xyrichtys</taxon>
    </lineage>
</organism>
<dbReference type="AlphaFoldDB" id="A0AAV1GPL3"/>
<gene>
    <name evidence="3" type="ORF">XNOV1_A032408</name>
</gene>
<dbReference type="Proteomes" id="UP001178508">
    <property type="component" value="Chromosome 16"/>
</dbReference>
<feature type="compositionally biased region" description="Low complexity" evidence="1">
    <location>
        <begin position="132"/>
        <end position="147"/>
    </location>
</feature>
<evidence type="ECO:0000313" key="3">
    <source>
        <dbReference type="EMBL" id="CAJ1075483.1"/>
    </source>
</evidence>
<dbReference type="SMART" id="SM00246">
    <property type="entry name" value="WH2"/>
    <property type="match status" value="1"/>
</dbReference>
<feature type="region of interest" description="Disordered" evidence="1">
    <location>
        <begin position="1"/>
        <end position="41"/>
    </location>
</feature>
<proteinExistence type="predicted"/>
<evidence type="ECO:0000259" key="2">
    <source>
        <dbReference type="PROSITE" id="PS51082"/>
    </source>
</evidence>
<feature type="compositionally biased region" description="Polar residues" evidence="1">
    <location>
        <begin position="187"/>
        <end position="203"/>
    </location>
</feature>
<feature type="compositionally biased region" description="Pro residues" evidence="1">
    <location>
        <begin position="421"/>
        <end position="442"/>
    </location>
</feature>
<reference evidence="3" key="1">
    <citation type="submission" date="2023-08" db="EMBL/GenBank/DDBJ databases">
        <authorList>
            <person name="Alioto T."/>
            <person name="Alioto T."/>
            <person name="Gomez Garrido J."/>
        </authorList>
    </citation>
    <scope>NUCLEOTIDE SEQUENCE</scope>
</reference>
<feature type="region of interest" description="Disordered" evidence="1">
    <location>
        <begin position="58"/>
        <end position="460"/>
    </location>
</feature>
<feature type="compositionally biased region" description="Polar residues" evidence="1">
    <location>
        <begin position="328"/>
        <end position="337"/>
    </location>
</feature>
<dbReference type="PROSITE" id="PS51082">
    <property type="entry name" value="WH2"/>
    <property type="match status" value="1"/>
</dbReference>
<feature type="domain" description="WH2" evidence="2">
    <location>
        <begin position="37"/>
        <end position="54"/>
    </location>
</feature>
<sequence>MPIPPPPPPPPGGPPPPPTFSQANTSPPKLSREEAKGRGALLSDICKGARLKKVAVVNDRSAPMLDSKSQTPKSQTPPTDHPYIRLYQYLQSQPRQQGAPSEEPQKTVGETSSALSLEKPKGGGAATGGANGSAAGSPSGSAPPIGGLFTGGVPKLRPVGDGSSGRSPSTRAAAPRPPSHRHDDTDSPSPQALSPMETSRSQRPSLPNLSSSPSPSSPSSAASSPSASMKHSSSAPPPPPPLCRRGNAPSPPSSSAYNREKPLPPTPNNTPPLPSKPPPSPGNSRRPPTSGGNPASSSSSSTLAPPPPPYRVSNGPTGGEVAPDLPQRHNSLSNKRTAPSPGGHTPTRGPAPPPPPASPTPSQQGTNRPPPPHREAPGRGAAPPVPAQSAAPARAGGREAPLPPPYRTHGSPSLSSDPPVRGKPPPPPTRTPAAPPPPPPPIRNGHSTSSTTPSSIPRSFVDDFESKYSFHPLDDFPPPDEYRHFTKIYPSKANRVMRGAPPLPPVGR</sequence>
<feature type="compositionally biased region" description="Polar residues" evidence="1">
    <location>
        <begin position="67"/>
        <end position="78"/>
    </location>
</feature>
<accession>A0AAV1GPL3</accession>
<feature type="compositionally biased region" description="Low complexity" evidence="1">
    <location>
        <begin position="204"/>
        <end position="234"/>
    </location>
</feature>
<dbReference type="GO" id="GO:0003779">
    <property type="term" value="F:actin binding"/>
    <property type="evidence" value="ECO:0007669"/>
    <property type="project" value="InterPro"/>
</dbReference>
<dbReference type="EMBL" id="OY660879">
    <property type="protein sequence ID" value="CAJ1075483.1"/>
    <property type="molecule type" value="Genomic_DNA"/>
</dbReference>
<feature type="compositionally biased region" description="Pro residues" evidence="1">
    <location>
        <begin position="1"/>
        <end position="19"/>
    </location>
</feature>
<feature type="compositionally biased region" description="Polar residues" evidence="1">
    <location>
        <begin position="89"/>
        <end position="99"/>
    </location>
</feature>
<feature type="compositionally biased region" description="Pro residues" evidence="1">
    <location>
        <begin position="263"/>
        <end position="281"/>
    </location>
</feature>
<feature type="compositionally biased region" description="Low complexity" evidence="1">
    <location>
        <begin position="378"/>
        <end position="400"/>
    </location>
</feature>
<protein>
    <submittedName>
        <fullName evidence="3">WAS/WASL-interacting protein family member 2-like isoform X1</fullName>
    </submittedName>
</protein>
<evidence type="ECO:0000313" key="4">
    <source>
        <dbReference type="Proteomes" id="UP001178508"/>
    </source>
</evidence>
<feature type="compositionally biased region" description="Pro residues" evidence="1">
    <location>
        <begin position="349"/>
        <end position="359"/>
    </location>
</feature>
<dbReference type="CDD" id="cd22077">
    <property type="entry name" value="WH2_WAS_WASL-2_3"/>
    <property type="match status" value="1"/>
</dbReference>
<dbReference type="Pfam" id="PF02205">
    <property type="entry name" value="WH2"/>
    <property type="match status" value="1"/>
</dbReference>
<dbReference type="InterPro" id="IPR003124">
    <property type="entry name" value="WH2_dom"/>
</dbReference>
<keyword evidence="4" id="KW-1185">Reference proteome</keyword>
<evidence type="ECO:0000256" key="1">
    <source>
        <dbReference type="SAM" id="MobiDB-lite"/>
    </source>
</evidence>
<name>A0AAV1GPL3_XYRNO</name>
<feature type="compositionally biased region" description="Low complexity" evidence="1">
    <location>
        <begin position="282"/>
        <end position="303"/>
    </location>
</feature>
<feature type="compositionally biased region" description="Gly residues" evidence="1">
    <location>
        <begin position="122"/>
        <end position="131"/>
    </location>
</feature>